<dbReference type="SUPFAM" id="SSF48239">
    <property type="entry name" value="Terpenoid cyclases/Protein prenyltransferases"/>
    <property type="match status" value="1"/>
</dbReference>
<keyword evidence="2" id="KW-0472">Membrane</keyword>
<dbReference type="AlphaFoldDB" id="A0A9X8N5G0"/>
<reference evidence="5" key="1">
    <citation type="submission" date="2016-11" db="EMBL/GenBank/DDBJ databases">
        <authorList>
            <person name="Jaros S."/>
            <person name="Januszkiewicz K."/>
            <person name="Wedrychowicz H."/>
        </authorList>
    </citation>
    <scope>NUCLEOTIDE SEQUENCE [LARGE SCALE GENOMIC DNA]</scope>
    <source>
        <strain evidence="5">CGMCC 4.3555</strain>
    </source>
</reference>
<dbReference type="Proteomes" id="UP000184388">
    <property type="component" value="Unassembled WGS sequence"/>
</dbReference>
<proteinExistence type="predicted"/>
<evidence type="ECO:0000313" key="5">
    <source>
        <dbReference type="Proteomes" id="UP000184388"/>
    </source>
</evidence>
<comment type="caution">
    <text evidence="4">The sequence shown here is derived from an EMBL/GenBank/DDBJ whole genome shotgun (WGS) entry which is preliminary data.</text>
</comment>
<protein>
    <submittedName>
        <fullName evidence="4">Prenyltransferase and squalene oxidase repeat-containing protein</fullName>
    </submittedName>
</protein>
<feature type="transmembrane region" description="Helical" evidence="2">
    <location>
        <begin position="486"/>
        <end position="505"/>
    </location>
</feature>
<organism evidence="4 5">
    <name type="scientific">Streptomyces yunnanensis</name>
    <dbReference type="NCBI Taxonomy" id="156453"/>
    <lineage>
        <taxon>Bacteria</taxon>
        <taxon>Bacillati</taxon>
        <taxon>Actinomycetota</taxon>
        <taxon>Actinomycetes</taxon>
        <taxon>Kitasatosporales</taxon>
        <taxon>Streptomycetaceae</taxon>
        <taxon>Streptomyces</taxon>
    </lineage>
</organism>
<evidence type="ECO:0000313" key="4">
    <source>
        <dbReference type="EMBL" id="SHN05721.1"/>
    </source>
</evidence>
<feature type="domain" description="Prenyltransferase alpha-alpha toroid" evidence="3">
    <location>
        <begin position="146"/>
        <end position="241"/>
    </location>
</feature>
<evidence type="ECO:0000256" key="1">
    <source>
        <dbReference type="ARBA" id="ARBA00022737"/>
    </source>
</evidence>
<dbReference type="InterPro" id="IPR008930">
    <property type="entry name" value="Terpenoid_cyclase/PrenylTrfase"/>
</dbReference>
<feature type="transmembrane region" description="Helical" evidence="2">
    <location>
        <begin position="95"/>
        <end position="114"/>
    </location>
</feature>
<sequence length="515" mass="51868">MGHDQGSRHRIHRPRGRPVRGAVEVCGAEPGATAPHAARAARPVTRARLGFVPRRDPTDPRGTHPMARMAPTAPLTPAPQPHSAALRARRAARTLAAVATAAVLAGAAAPAAYADGPAAPPQPKQQKLPKGLYGTTDPQYDGVWRQSLALLAQHTVGVRPAATAVDWLAGQQCADGGFAAYRADPGKGCDAHTMRDTNQTAAAIQALAALGGHGDAVQKAVTWLKSVQHADGGWSSMPAGPGGEASDANSTAVVIGALDATGTKPESVTAKGGKSPYDALLGFRLGCDAKEAERGAFTFQLKNPAPNADATAAAVTGALGKGFVVAPAGKDADRPVTAPDCAKGEVRSSDAAARTAAADGGAAWLVGQLDADGQHLRSAMPGAEQQPDVGNTADTVVALAAGAYGAEAQKPLAWLEKNAAGWAKQSGPAAYAQLIFAAHATGTDPRAFGGTDLVAALNATGPEPAGSGAPSAQKDAADAKDDGGIGMWWVIGVGLAFGAGIGFLISGRNKNKNAL</sequence>
<name>A0A9X8N5G0_9ACTN</name>
<accession>A0A9X8N5G0</accession>
<keyword evidence="1" id="KW-0677">Repeat</keyword>
<keyword evidence="2" id="KW-1133">Transmembrane helix</keyword>
<dbReference type="InterPro" id="IPR001330">
    <property type="entry name" value="Prenyltrans"/>
</dbReference>
<evidence type="ECO:0000259" key="3">
    <source>
        <dbReference type="Pfam" id="PF00432"/>
    </source>
</evidence>
<keyword evidence="2" id="KW-0812">Transmembrane</keyword>
<evidence type="ECO:0000256" key="2">
    <source>
        <dbReference type="SAM" id="Phobius"/>
    </source>
</evidence>
<dbReference type="GO" id="GO:0003824">
    <property type="term" value="F:catalytic activity"/>
    <property type="evidence" value="ECO:0007669"/>
    <property type="project" value="InterPro"/>
</dbReference>
<dbReference type="Gene3D" id="1.50.10.20">
    <property type="match status" value="1"/>
</dbReference>
<dbReference type="EMBL" id="FRBK01000018">
    <property type="protein sequence ID" value="SHN05721.1"/>
    <property type="molecule type" value="Genomic_DNA"/>
</dbReference>
<gene>
    <name evidence="4" type="ORF">SAMN05216268_118175</name>
</gene>
<dbReference type="Pfam" id="PF00432">
    <property type="entry name" value="Prenyltrans"/>
    <property type="match status" value="1"/>
</dbReference>